<organism evidence="3">
    <name type="scientific">Thermohahella caldifontis</name>
    <dbReference type="NCBI Taxonomy" id="3142973"/>
    <lineage>
        <taxon>Bacteria</taxon>
        <taxon>Pseudomonadati</taxon>
        <taxon>Pseudomonadota</taxon>
        <taxon>Gammaproteobacteria</taxon>
        <taxon>Oceanospirillales</taxon>
        <taxon>Hahellaceae</taxon>
        <taxon>Thermohahella</taxon>
    </lineage>
</organism>
<evidence type="ECO:0000256" key="1">
    <source>
        <dbReference type="SAM" id="MobiDB-lite"/>
    </source>
</evidence>
<gene>
    <name evidence="3" type="ORF">AAIA72_11645</name>
</gene>
<dbReference type="EMBL" id="CP154858">
    <property type="protein sequence ID" value="XDT71457.1"/>
    <property type="molecule type" value="Genomic_DNA"/>
</dbReference>
<feature type="domain" description="Calcineurin-like phosphoesterase" evidence="2">
    <location>
        <begin position="1"/>
        <end position="216"/>
    </location>
</feature>
<feature type="region of interest" description="Disordered" evidence="1">
    <location>
        <begin position="249"/>
        <end position="268"/>
    </location>
</feature>
<name>A0AB39UTX0_9GAMM</name>
<dbReference type="AlphaFoldDB" id="A0AB39UTX0"/>
<dbReference type="PANTHER" id="PTHR37844:SF2">
    <property type="entry name" value="SER_THR PROTEIN PHOSPHATASE SUPERFAMILY (AFU_ORTHOLOGUE AFUA_1G14840)"/>
    <property type="match status" value="1"/>
</dbReference>
<proteinExistence type="predicted"/>
<sequence length="268" mass="29786">MQVLALSDIHLEFEPWQCDALADVIILAGDIHEGVQGIEWAARTFPPSSRVLYVAGNHEFYGASLPDLYDGLRRAAAPHDHVTFLDCESIDLLGYRFLGCTLWTDFAILGDPESGMDTARVMMNDYNMIDFGGVRMLEPEDVQALHHRSRQWLQEELARARSEQVPAIVITHHCPTPQSVPERFRGHPLNGAFASDLAGLIAQEAPQLWVHGHTHDRFDYRLGSTRIFCNPVGYPEERREDAAAAGLIRLEPAPRPGQSADGCVGDGH</sequence>
<accession>A0AB39UTX0</accession>
<protein>
    <submittedName>
        <fullName evidence="3">Metallophosphoesterase</fullName>
    </submittedName>
</protein>
<dbReference type="SUPFAM" id="SSF56300">
    <property type="entry name" value="Metallo-dependent phosphatases"/>
    <property type="match status" value="1"/>
</dbReference>
<dbReference type="KEGG" id="tcd:AAIA72_11645"/>
<dbReference type="InterPro" id="IPR004843">
    <property type="entry name" value="Calcineurin-like_PHP"/>
</dbReference>
<reference evidence="3" key="1">
    <citation type="submission" date="2024-05" db="EMBL/GenBank/DDBJ databases">
        <title>Genome sequencing of novel strain.</title>
        <authorList>
            <person name="Ganbat D."/>
            <person name="Ganbat S."/>
            <person name="Lee S.-J."/>
        </authorList>
    </citation>
    <scope>NUCLEOTIDE SEQUENCE</scope>
    <source>
        <strain evidence="3">SMD15-11</strain>
    </source>
</reference>
<evidence type="ECO:0000259" key="2">
    <source>
        <dbReference type="Pfam" id="PF00149"/>
    </source>
</evidence>
<dbReference type="Gene3D" id="3.60.21.10">
    <property type="match status" value="1"/>
</dbReference>
<dbReference type="InterPro" id="IPR029052">
    <property type="entry name" value="Metallo-depent_PP-like"/>
</dbReference>
<dbReference type="PANTHER" id="PTHR37844">
    <property type="entry name" value="SER/THR PROTEIN PHOSPHATASE SUPERFAMILY (AFU_ORTHOLOGUE AFUA_1G14840)"/>
    <property type="match status" value="1"/>
</dbReference>
<evidence type="ECO:0000313" key="3">
    <source>
        <dbReference type="EMBL" id="XDT71457.1"/>
    </source>
</evidence>
<dbReference type="RefSeq" id="WP_369600493.1">
    <property type="nucleotide sequence ID" value="NZ_CP154858.1"/>
</dbReference>
<dbReference type="GO" id="GO:0016787">
    <property type="term" value="F:hydrolase activity"/>
    <property type="evidence" value="ECO:0007669"/>
    <property type="project" value="InterPro"/>
</dbReference>
<dbReference type="Pfam" id="PF00149">
    <property type="entry name" value="Metallophos"/>
    <property type="match status" value="1"/>
</dbReference>